<keyword evidence="3" id="KW-1185">Reference proteome</keyword>
<dbReference type="Proteomes" id="UP001595945">
    <property type="component" value="Unassembled WGS sequence"/>
</dbReference>
<feature type="region of interest" description="Disordered" evidence="1">
    <location>
        <begin position="169"/>
        <end position="193"/>
    </location>
</feature>
<organism evidence="2 3">
    <name type="scientific">Halorussus aquaticus</name>
    <dbReference type="NCBI Taxonomy" id="2953748"/>
    <lineage>
        <taxon>Archaea</taxon>
        <taxon>Methanobacteriati</taxon>
        <taxon>Methanobacteriota</taxon>
        <taxon>Stenosarchaea group</taxon>
        <taxon>Halobacteria</taxon>
        <taxon>Halobacteriales</taxon>
        <taxon>Haladaptataceae</taxon>
        <taxon>Halorussus</taxon>
    </lineage>
</organism>
<reference evidence="2 3" key="1">
    <citation type="journal article" date="2019" name="Int. J. Syst. Evol. Microbiol.">
        <title>The Global Catalogue of Microorganisms (GCM) 10K type strain sequencing project: providing services to taxonomists for standard genome sequencing and annotation.</title>
        <authorList>
            <consortium name="The Broad Institute Genomics Platform"/>
            <consortium name="The Broad Institute Genome Sequencing Center for Infectious Disease"/>
            <person name="Wu L."/>
            <person name="Ma J."/>
        </authorList>
    </citation>
    <scope>NUCLEOTIDE SEQUENCE [LARGE SCALE GENOMIC DNA]</scope>
    <source>
        <strain evidence="2 3">XZYJ18</strain>
    </source>
</reference>
<dbReference type="AlphaFoldDB" id="A0ABD5Q6M7"/>
<name>A0ABD5Q6M7_9EURY</name>
<dbReference type="GeneID" id="73046736"/>
<protein>
    <submittedName>
        <fullName evidence="2">Uncharacterized protein</fullName>
    </submittedName>
</protein>
<accession>A0ABD5Q6M7</accession>
<dbReference type="RefSeq" id="WP_254268209.1">
    <property type="nucleotide sequence ID" value="NZ_CP100400.1"/>
</dbReference>
<comment type="caution">
    <text evidence="2">The sequence shown here is derived from an EMBL/GenBank/DDBJ whole genome shotgun (WGS) entry which is preliminary data.</text>
</comment>
<sequence length="193" mass="21492">MAKTDPETGQASNESLGVSIPDEHVGAFVAEVFEDVERKTTWDQIVSSLVAEEARDEWEALAPSEQVAAVLSTATDYDERATDRLAGIPTDRGRPTPEIREEFDEAMRCRGNADKFRDGVAAAYDEGVIDDDELVAAVEDGDFDTDLIAQREDELERVANAYDFEFRPYGGTLMHDEDGEDDEDDPMDDFEAW</sequence>
<gene>
    <name evidence="2" type="ORF">ACFO9K_18100</name>
</gene>
<evidence type="ECO:0000256" key="1">
    <source>
        <dbReference type="SAM" id="MobiDB-lite"/>
    </source>
</evidence>
<proteinExistence type="predicted"/>
<dbReference type="EMBL" id="JBHSHT010000002">
    <property type="protein sequence ID" value="MFC4826169.1"/>
    <property type="molecule type" value="Genomic_DNA"/>
</dbReference>
<feature type="region of interest" description="Disordered" evidence="1">
    <location>
        <begin position="1"/>
        <end position="20"/>
    </location>
</feature>
<evidence type="ECO:0000313" key="2">
    <source>
        <dbReference type="EMBL" id="MFC4826169.1"/>
    </source>
</evidence>
<feature type="compositionally biased region" description="Acidic residues" evidence="1">
    <location>
        <begin position="177"/>
        <end position="193"/>
    </location>
</feature>
<feature type="compositionally biased region" description="Polar residues" evidence="1">
    <location>
        <begin position="7"/>
        <end position="16"/>
    </location>
</feature>
<evidence type="ECO:0000313" key="3">
    <source>
        <dbReference type="Proteomes" id="UP001595945"/>
    </source>
</evidence>